<evidence type="ECO:0000259" key="1">
    <source>
        <dbReference type="Pfam" id="PF00534"/>
    </source>
</evidence>
<dbReference type="GO" id="GO:0102318">
    <property type="term" value="F:2-deoxystreptamine glucosyltransferase activity"/>
    <property type="evidence" value="ECO:0007669"/>
    <property type="project" value="UniProtKB-EC"/>
</dbReference>
<dbReference type="PANTHER" id="PTHR45947">
    <property type="entry name" value="SULFOQUINOVOSYL TRANSFERASE SQD2"/>
    <property type="match status" value="1"/>
</dbReference>
<dbReference type="KEGG" id="ruv:EC9_30810"/>
<keyword evidence="3" id="KW-0328">Glycosyltransferase</keyword>
<dbReference type="InterPro" id="IPR050194">
    <property type="entry name" value="Glycosyltransferase_grp1"/>
</dbReference>
<dbReference type="CDD" id="cd03801">
    <property type="entry name" value="GT4_PimA-like"/>
    <property type="match status" value="1"/>
</dbReference>
<accession>A0A517M1Y8</accession>
<organism evidence="3 4">
    <name type="scientific">Rosistilla ulvae</name>
    <dbReference type="NCBI Taxonomy" id="1930277"/>
    <lineage>
        <taxon>Bacteria</taxon>
        <taxon>Pseudomonadati</taxon>
        <taxon>Planctomycetota</taxon>
        <taxon>Planctomycetia</taxon>
        <taxon>Pirellulales</taxon>
        <taxon>Pirellulaceae</taxon>
        <taxon>Rosistilla</taxon>
    </lineage>
</organism>
<keyword evidence="3" id="KW-0808">Transferase</keyword>
<sequence length="381" mass="42720">MDNQHHIAAIEPSGRLYGSEYCLLDILDGTDPNRFRWTVLLPRGNGFDELLRQRDIRCEFIIPASLGNSGKLRRASVYGRMLWRLWRMHPDLLYVNQAGSLRAANVMAKVLGLPVVCQVQTLEDARWLSERQHLQRCVQAFVCNSEYIADQTRVAEEKKCVLYQGIPEHRLTRAIENAGLPRAKQSQEPFAIGILGRIAVSKGHYLLLEAAKHLLADGMDCRFVVIGEGLTSADTKAYRDEVQRAGLASRFEFRGYRTDLQHELGRLDVLAIPSIAEPLGRVLFDAAEFGVPVVVADSGGLGEVSTRFSIGVRFQAENDESLAEALLQTAKNYEQVASSFQTTAVEMFRRLANDTYMETMQRILQSAVSSQKTSETWLGDK</sequence>
<dbReference type="InterPro" id="IPR001296">
    <property type="entry name" value="Glyco_trans_1"/>
</dbReference>
<evidence type="ECO:0000259" key="2">
    <source>
        <dbReference type="Pfam" id="PF13439"/>
    </source>
</evidence>
<name>A0A517M1Y8_9BACT</name>
<dbReference type="PANTHER" id="PTHR45947:SF3">
    <property type="entry name" value="SULFOQUINOVOSYL TRANSFERASE SQD2"/>
    <property type="match status" value="1"/>
</dbReference>
<dbReference type="Proteomes" id="UP000319557">
    <property type="component" value="Chromosome"/>
</dbReference>
<evidence type="ECO:0000313" key="4">
    <source>
        <dbReference type="Proteomes" id="UP000319557"/>
    </source>
</evidence>
<protein>
    <submittedName>
        <fullName evidence="3">2-deoxystreptamine glucosyltransferase</fullName>
        <ecNumber evidence="3">2.4.1.284</ecNumber>
    </submittedName>
</protein>
<gene>
    <name evidence="3" type="primary">kanF_4</name>
    <name evidence="3" type="ORF">EC9_30810</name>
</gene>
<dbReference type="AlphaFoldDB" id="A0A517M1Y8"/>
<proteinExistence type="predicted"/>
<dbReference type="EC" id="2.4.1.284" evidence="3"/>
<evidence type="ECO:0000313" key="3">
    <source>
        <dbReference type="EMBL" id="QDS88886.1"/>
    </source>
</evidence>
<dbReference type="Gene3D" id="3.40.50.2000">
    <property type="entry name" value="Glycogen Phosphorylase B"/>
    <property type="match status" value="2"/>
</dbReference>
<reference evidence="3 4" key="1">
    <citation type="submission" date="2019-02" db="EMBL/GenBank/DDBJ databases">
        <title>Deep-cultivation of Planctomycetes and their phenomic and genomic characterization uncovers novel biology.</title>
        <authorList>
            <person name="Wiegand S."/>
            <person name="Jogler M."/>
            <person name="Boedeker C."/>
            <person name="Pinto D."/>
            <person name="Vollmers J."/>
            <person name="Rivas-Marin E."/>
            <person name="Kohn T."/>
            <person name="Peeters S.H."/>
            <person name="Heuer A."/>
            <person name="Rast P."/>
            <person name="Oberbeckmann S."/>
            <person name="Bunk B."/>
            <person name="Jeske O."/>
            <person name="Meyerdierks A."/>
            <person name="Storesund J.E."/>
            <person name="Kallscheuer N."/>
            <person name="Luecker S."/>
            <person name="Lage O.M."/>
            <person name="Pohl T."/>
            <person name="Merkel B.J."/>
            <person name="Hornburger P."/>
            <person name="Mueller R.-W."/>
            <person name="Bruemmer F."/>
            <person name="Labrenz M."/>
            <person name="Spormann A.M."/>
            <person name="Op den Camp H."/>
            <person name="Overmann J."/>
            <person name="Amann R."/>
            <person name="Jetten M.S.M."/>
            <person name="Mascher T."/>
            <person name="Medema M.H."/>
            <person name="Devos D.P."/>
            <person name="Kaster A.-K."/>
            <person name="Ovreas L."/>
            <person name="Rohde M."/>
            <person name="Galperin M.Y."/>
            <person name="Jogler C."/>
        </authorList>
    </citation>
    <scope>NUCLEOTIDE SEQUENCE [LARGE SCALE GENOMIC DNA]</scope>
    <source>
        <strain evidence="3 4">EC9</strain>
    </source>
</reference>
<dbReference type="Pfam" id="PF13439">
    <property type="entry name" value="Glyco_transf_4"/>
    <property type="match status" value="1"/>
</dbReference>
<dbReference type="Pfam" id="PF00534">
    <property type="entry name" value="Glycos_transf_1"/>
    <property type="match status" value="1"/>
</dbReference>
<dbReference type="InterPro" id="IPR028098">
    <property type="entry name" value="Glyco_trans_4-like_N"/>
</dbReference>
<keyword evidence="4" id="KW-1185">Reference proteome</keyword>
<dbReference type="EMBL" id="CP036261">
    <property type="protein sequence ID" value="QDS88886.1"/>
    <property type="molecule type" value="Genomic_DNA"/>
</dbReference>
<feature type="domain" description="Glycosyltransferase subfamily 4-like N-terminal" evidence="2">
    <location>
        <begin position="19"/>
        <end position="167"/>
    </location>
</feature>
<feature type="domain" description="Glycosyl transferase family 1" evidence="1">
    <location>
        <begin position="187"/>
        <end position="334"/>
    </location>
</feature>
<dbReference type="SUPFAM" id="SSF53756">
    <property type="entry name" value="UDP-Glycosyltransferase/glycogen phosphorylase"/>
    <property type="match status" value="1"/>
</dbReference>